<name>A0ACC0D8L1_9PEZI</name>
<dbReference type="Proteomes" id="UP001497680">
    <property type="component" value="Unassembled WGS sequence"/>
</dbReference>
<evidence type="ECO:0000313" key="1">
    <source>
        <dbReference type="EMBL" id="KAI6088913.1"/>
    </source>
</evidence>
<evidence type="ECO:0000313" key="2">
    <source>
        <dbReference type="Proteomes" id="UP001497680"/>
    </source>
</evidence>
<sequence>MRISTRIDGSIYGAILSCRPSPTLVLAPLSPGLGVRDGHREAVRGKLLAGGNGRAARPRKKHVIFSTFIFARHISSSVATRGRRPLGSGFVSPSFFSSRNWNHTAASTVDVVLPSREARPKHELLEIVDQYDDSSVEEHLEFLMDPYLRRYAPPDGPNVMVSNREEDINLESIDRSRSLEPQMAEVVQKLQEAVVLKLRRPATVDLDTVYDIYQSLPEPRLSYISARLRHQLLAVLGMVERKDSKSMLRYFSIVTDVKNSGFHLSQYEWNTAMSFASRYVGRSTEVEAEAALHLWREMERAAGLKASDVTFNILFDVASKAGKLSLAEMIYQEMTARGYPFNRYHHVSLIHYFGLKQDSSGIRAAYKEMVQSGEVIDSIVLNCVISGFLTCGEEVSAERVYEKMKEPLRGSTVLPDRNYTVQKNITKVLMMFAKMGKIHPDLRPNFQQTALISPDLCTYRLLINHYGLRLGNLAKVTQFLDEMKLYNVPLHGAIFLTLFKAFGKHGRQGSDWSEQRFRSVWDAFLGALDAEIEGLYISTWMGMAILKAFSRYSSKDELLDIYGQLKSKWDLDQVNSQFMLDYLTRLMQQHGFLHSRGIKLW</sequence>
<keyword evidence="2" id="KW-1185">Reference proteome</keyword>
<organism evidence="1 2">
    <name type="scientific">Hypoxylon rubiginosum</name>
    <dbReference type="NCBI Taxonomy" id="110542"/>
    <lineage>
        <taxon>Eukaryota</taxon>
        <taxon>Fungi</taxon>
        <taxon>Dikarya</taxon>
        <taxon>Ascomycota</taxon>
        <taxon>Pezizomycotina</taxon>
        <taxon>Sordariomycetes</taxon>
        <taxon>Xylariomycetidae</taxon>
        <taxon>Xylariales</taxon>
        <taxon>Hypoxylaceae</taxon>
        <taxon>Hypoxylon</taxon>
    </lineage>
</organism>
<accession>A0ACC0D8L1</accession>
<protein>
    <submittedName>
        <fullName evidence="1">Uncharacterized protein</fullName>
    </submittedName>
</protein>
<comment type="caution">
    <text evidence="1">The sequence shown here is derived from an EMBL/GenBank/DDBJ whole genome shotgun (WGS) entry which is preliminary data.</text>
</comment>
<reference evidence="1 2" key="1">
    <citation type="journal article" date="2022" name="New Phytol.">
        <title>Ecological generalism drives hyperdiversity of secondary metabolite gene clusters in xylarialean endophytes.</title>
        <authorList>
            <person name="Franco M.E.E."/>
            <person name="Wisecaver J.H."/>
            <person name="Arnold A.E."/>
            <person name="Ju Y.M."/>
            <person name="Slot J.C."/>
            <person name="Ahrendt S."/>
            <person name="Moore L.P."/>
            <person name="Eastman K.E."/>
            <person name="Scott K."/>
            <person name="Konkel Z."/>
            <person name="Mondo S.J."/>
            <person name="Kuo A."/>
            <person name="Hayes R.D."/>
            <person name="Haridas S."/>
            <person name="Andreopoulos B."/>
            <person name="Riley R."/>
            <person name="LaButti K."/>
            <person name="Pangilinan J."/>
            <person name="Lipzen A."/>
            <person name="Amirebrahimi M."/>
            <person name="Yan J."/>
            <person name="Adam C."/>
            <person name="Keymanesh K."/>
            <person name="Ng V."/>
            <person name="Louie K."/>
            <person name="Northen T."/>
            <person name="Drula E."/>
            <person name="Henrissat B."/>
            <person name="Hsieh H.M."/>
            <person name="Youens-Clark K."/>
            <person name="Lutzoni F."/>
            <person name="Miadlikowska J."/>
            <person name="Eastwood D.C."/>
            <person name="Hamelin R.C."/>
            <person name="Grigoriev I.V."/>
            <person name="U'Ren J.M."/>
        </authorList>
    </citation>
    <scope>NUCLEOTIDE SEQUENCE [LARGE SCALE GENOMIC DNA]</scope>
    <source>
        <strain evidence="1 2">ER1909</strain>
    </source>
</reference>
<gene>
    <name evidence="1" type="ORF">F4821DRAFT_232517</name>
</gene>
<proteinExistence type="predicted"/>
<dbReference type="EMBL" id="MU394298">
    <property type="protein sequence ID" value="KAI6088913.1"/>
    <property type="molecule type" value="Genomic_DNA"/>
</dbReference>